<evidence type="ECO:0000256" key="4">
    <source>
        <dbReference type="ARBA" id="ARBA00022824"/>
    </source>
</evidence>
<evidence type="ECO:0000256" key="10">
    <source>
        <dbReference type="SAM" id="Phobius"/>
    </source>
</evidence>
<dbReference type="Gene3D" id="1.10.287.110">
    <property type="entry name" value="DnaJ domain"/>
    <property type="match status" value="1"/>
</dbReference>
<dbReference type="Gene3D" id="1.10.150.20">
    <property type="entry name" value="5' to 3' exonuclease, C-terminal subdomain"/>
    <property type="match status" value="1"/>
</dbReference>
<keyword evidence="8" id="KW-0143">Chaperone</keyword>
<evidence type="ECO:0000256" key="6">
    <source>
        <dbReference type="ARBA" id="ARBA00022989"/>
    </source>
</evidence>
<dbReference type="InterPro" id="IPR001623">
    <property type="entry name" value="DnaJ_domain"/>
</dbReference>
<dbReference type="PROSITE" id="PS50076">
    <property type="entry name" value="DNAJ_2"/>
    <property type="match status" value="1"/>
</dbReference>
<evidence type="ECO:0000256" key="3">
    <source>
        <dbReference type="ARBA" id="ARBA00022692"/>
    </source>
</evidence>
<keyword evidence="13" id="KW-1185">Reference proteome</keyword>
<dbReference type="InterPro" id="IPR036869">
    <property type="entry name" value="J_dom_sf"/>
</dbReference>
<keyword evidence="2" id="KW-0813">Transport</keyword>
<gene>
    <name evidence="12" type="ORF">cyc_05154</name>
</gene>
<dbReference type="Pfam" id="PF00226">
    <property type="entry name" value="DnaJ"/>
    <property type="match status" value="1"/>
</dbReference>
<sequence length="737" mass="83655">MSQFRDTFTKDEQRENLLDYDDNAFMFFLCSVTVCILIPWTFFFLRKCLAVSNAYRRKYPEKSSSGSKFRYCQCSACVAQRAELHKELSLLRSRFLTKGRLIEVTALLLCWLGFILICRNLQDVHSIKTFDPFEILDVSPSATQREIKKAYRLMSLKYHPDKNVNDPTQGARFIMIAKAYQALTDEVAKKNYEKYGNPDGPGGMKIGVGLPRFLVEEGNQLFVLCFFFLFLLVVLPMIFLCYYQRQKKYAPNGVMVESVQFLTHVMTEGTRLKNLPELLAASGESRAMKIEREDDNDMKQICDSVVETKKRVFTMPVIVRNCYLVNAHMQRLHGLMSQRLREQLNQLLKDSLPITQCMMEVSVLSDWYLTADSVLEFRRCLVQAISGRSQSLLQIPHFDEDVIRHCHRGKNVIRELGDFLRQESDERRGTIDMTPEQLADIQAFSSHVPNIDIQAEIVVDDEADIVVGDIATCRIILTRKNLKEGEAAGAVHAPFFSEPKYEEWWIFLKEKGDGPAGGRLINFVKSRNLERVVRENLQFRVGRPGKNTMTVVALCDSYAGVDASIDVDFRAYTPEEKPREVFVHPEDVKLDEEPTLFQQMLGDVCINSSDEEEEIDMDEAPKVVRKKPTPDADGQASSKEPASEKPGQGSEQAAPTADLQQSQEVRSTEGRTICLAGEADLPFATSRPGPKSAFASAERQNSLRFSSKGAVRNVFCVAKFPWCVLARNQDGYNANTL</sequence>
<dbReference type="FunFam" id="1.10.287.110:FF:000077">
    <property type="entry name" value="Translocation protein SEC63"/>
    <property type="match status" value="1"/>
</dbReference>
<dbReference type="VEuPathDB" id="ToxoDB:LOC34621558"/>
<evidence type="ECO:0000256" key="5">
    <source>
        <dbReference type="ARBA" id="ARBA00022927"/>
    </source>
</evidence>
<dbReference type="CDD" id="cd06257">
    <property type="entry name" value="DnaJ"/>
    <property type="match status" value="1"/>
</dbReference>
<keyword evidence="3 10" id="KW-0812">Transmembrane</keyword>
<accession>A0A1D3D2B2</accession>
<dbReference type="EMBL" id="JROU02001050">
    <property type="protein sequence ID" value="OEH77584.1"/>
    <property type="molecule type" value="Genomic_DNA"/>
</dbReference>
<dbReference type="VEuPathDB" id="ToxoDB:cyc_05154"/>
<organism evidence="12 13">
    <name type="scientific">Cyclospora cayetanensis</name>
    <dbReference type="NCBI Taxonomy" id="88456"/>
    <lineage>
        <taxon>Eukaryota</taxon>
        <taxon>Sar</taxon>
        <taxon>Alveolata</taxon>
        <taxon>Apicomplexa</taxon>
        <taxon>Conoidasida</taxon>
        <taxon>Coccidia</taxon>
        <taxon>Eucoccidiorida</taxon>
        <taxon>Eimeriorina</taxon>
        <taxon>Eimeriidae</taxon>
        <taxon>Cyclospora</taxon>
    </lineage>
</organism>
<dbReference type="SUPFAM" id="SSF81296">
    <property type="entry name" value="E set domains"/>
    <property type="match status" value="1"/>
</dbReference>
<dbReference type="PROSITE" id="PS00636">
    <property type="entry name" value="DNAJ_1"/>
    <property type="match status" value="1"/>
</dbReference>
<dbReference type="InterPro" id="IPR014756">
    <property type="entry name" value="Ig_E-set"/>
</dbReference>
<evidence type="ECO:0000259" key="11">
    <source>
        <dbReference type="PROSITE" id="PS50076"/>
    </source>
</evidence>
<evidence type="ECO:0000313" key="13">
    <source>
        <dbReference type="Proteomes" id="UP000095192"/>
    </source>
</evidence>
<evidence type="ECO:0000313" key="12">
    <source>
        <dbReference type="EMBL" id="OEH77584.1"/>
    </source>
</evidence>
<dbReference type="SMART" id="SM00271">
    <property type="entry name" value="DnaJ"/>
    <property type="match status" value="1"/>
</dbReference>
<evidence type="ECO:0000256" key="2">
    <source>
        <dbReference type="ARBA" id="ARBA00022448"/>
    </source>
</evidence>
<dbReference type="GO" id="GO:0003723">
    <property type="term" value="F:RNA binding"/>
    <property type="evidence" value="ECO:0007669"/>
    <property type="project" value="TreeGrafter"/>
</dbReference>
<dbReference type="PANTHER" id="PTHR24075">
    <property type="entry name" value="SEC63 DOMAIN-CONTAINING"/>
    <property type="match status" value="1"/>
</dbReference>
<evidence type="ECO:0000256" key="9">
    <source>
        <dbReference type="SAM" id="MobiDB-lite"/>
    </source>
</evidence>
<evidence type="ECO:0000256" key="1">
    <source>
        <dbReference type="ARBA" id="ARBA00004477"/>
    </source>
</evidence>
<dbReference type="Gene3D" id="2.60.40.150">
    <property type="entry name" value="C2 domain"/>
    <property type="match status" value="1"/>
</dbReference>
<dbReference type="InterPro" id="IPR018253">
    <property type="entry name" value="DnaJ_domain_CS"/>
</dbReference>
<evidence type="ECO:0000256" key="8">
    <source>
        <dbReference type="ARBA" id="ARBA00023186"/>
    </source>
</evidence>
<feature type="transmembrane region" description="Helical" evidence="10">
    <location>
        <begin position="24"/>
        <end position="45"/>
    </location>
</feature>
<dbReference type="FunCoup" id="A0A1D3D2B2">
    <property type="interactions" value="423"/>
</dbReference>
<dbReference type="InParanoid" id="A0A1D3D2B2"/>
<feature type="region of interest" description="Disordered" evidence="9">
    <location>
        <begin position="610"/>
        <end position="669"/>
    </location>
</feature>
<comment type="caution">
    <text evidence="12">The sequence shown here is derived from an EMBL/GenBank/DDBJ whole genome shotgun (WGS) entry which is preliminary data.</text>
</comment>
<reference evidence="12 13" key="1">
    <citation type="journal article" date="2016" name="BMC Genomics">
        <title>Comparative genomics reveals Cyclospora cayetanensis possesses coccidia-like metabolism and invasion components but unique surface antigens.</title>
        <authorList>
            <person name="Liu S."/>
            <person name="Wang L."/>
            <person name="Zheng H."/>
            <person name="Xu Z."/>
            <person name="Roellig D.M."/>
            <person name="Li N."/>
            <person name="Frace M.A."/>
            <person name="Tang K."/>
            <person name="Arrowood M.J."/>
            <person name="Moss D.M."/>
            <person name="Zhang L."/>
            <person name="Feng Y."/>
            <person name="Xiao L."/>
        </authorList>
    </citation>
    <scope>NUCLEOTIDE SEQUENCE [LARGE SCALE GENOMIC DNA]</scope>
    <source>
        <strain evidence="12 13">CHN_HEN01</strain>
    </source>
</reference>
<dbReference type="SUPFAM" id="SSF158702">
    <property type="entry name" value="Sec63 N-terminal domain-like"/>
    <property type="match status" value="1"/>
</dbReference>
<comment type="subcellular location">
    <subcellularLocation>
        <location evidence="1">Endoplasmic reticulum membrane</location>
        <topology evidence="1">Multi-pass membrane protein</topology>
    </subcellularLocation>
</comment>
<evidence type="ECO:0000256" key="7">
    <source>
        <dbReference type="ARBA" id="ARBA00023136"/>
    </source>
</evidence>
<dbReference type="SMART" id="SM00973">
    <property type="entry name" value="Sec63"/>
    <property type="match status" value="1"/>
</dbReference>
<dbReference type="GO" id="GO:0006620">
    <property type="term" value="P:post-translational protein targeting to endoplasmic reticulum membrane"/>
    <property type="evidence" value="ECO:0007669"/>
    <property type="project" value="TreeGrafter"/>
</dbReference>
<dbReference type="Gene3D" id="1.10.3380.10">
    <property type="entry name" value="Sec63 N-terminal domain-like domain"/>
    <property type="match status" value="1"/>
</dbReference>
<feature type="compositionally biased region" description="Polar residues" evidence="9">
    <location>
        <begin position="649"/>
        <end position="665"/>
    </location>
</feature>
<dbReference type="InterPro" id="IPR035892">
    <property type="entry name" value="C2_domain_sf"/>
</dbReference>
<keyword evidence="7 10" id="KW-0472">Membrane</keyword>
<keyword evidence="5" id="KW-0653">Protein transport</keyword>
<feature type="domain" description="J" evidence="11">
    <location>
        <begin position="131"/>
        <end position="196"/>
    </location>
</feature>
<dbReference type="GO" id="GO:0006614">
    <property type="term" value="P:SRP-dependent cotranslational protein targeting to membrane"/>
    <property type="evidence" value="ECO:0007669"/>
    <property type="project" value="TreeGrafter"/>
</dbReference>
<name>A0A1D3D2B2_9EIME</name>
<feature type="transmembrane region" description="Helical" evidence="10">
    <location>
        <begin position="221"/>
        <end position="243"/>
    </location>
</feature>
<dbReference type="GO" id="GO:0008320">
    <property type="term" value="F:protein transmembrane transporter activity"/>
    <property type="evidence" value="ECO:0007669"/>
    <property type="project" value="TreeGrafter"/>
</dbReference>
<protein>
    <submittedName>
        <fullName evidence="12">DnaJ domain-containing protein</fullName>
    </submittedName>
</protein>
<dbReference type="Pfam" id="PF02889">
    <property type="entry name" value="Sec63"/>
    <property type="match status" value="1"/>
</dbReference>
<dbReference type="Proteomes" id="UP000095192">
    <property type="component" value="Unassembled WGS sequence"/>
</dbReference>
<dbReference type="PANTHER" id="PTHR24075:SF0">
    <property type="entry name" value="TRANSLOCATION PROTEIN SEC63 HOMOLOG"/>
    <property type="match status" value="1"/>
</dbReference>
<dbReference type="GO" id="GO:0031207">
    <property type="term" value="C:Sec62/Sec63 complex"/>
    <property type="evidence" value="ECO:0007669"/>
    <property type="project" value="TreeGrafter"/>
</dbReference>
<keyword evidence="6 10" id="KW-1133">Transmembrane helix</keyword>
<proteinExistence type="predicted"/>
<dbReference type="PRINTS" id="PR00625">
    <property type="entry name" value="JDOMAIN"/>
</dbReference>
<dbReference type="InterPro" id="IPR004179">
    <property type="entry name" value="Sec63-dom"/>
</dbReference>
<dbReference type="SUPFAM" id="SSF46565">
    <property type="entry name" value="Chaperone J-domain"/>
    <property type="match status" value="1"/>
</dbReference>
<keyword evidence="4" id="KW-0256">Endoplasmic reticulum</keyword>
<dbReference type="AlphaFoldDB" id="A0A1D3D2B2"/>